<dbReference type="PROSITE" id="PS50068">
    <property type="entry name" value="LDLRA_2"/>
    <property type="match status" value="11"/>
</dbReference>
<feature type="disulfide bond" evidence="12">
    <location>
        <begin position="132"/>
        <end position="144"/>
    </location>
</feature>
<evidence type="ECO:0000259" key="14">
    <source>
        <dbReference type="PROSITE" id="PS50262"/>
    </source>
</evidence>
<dbReference type="PROSITE" id="PS01209">
    <property type="entry name" value="LDLRA_1"/>
    <property type="match status" value="5"/>
</dbReference>
<keyword evidence="7" id="KW-0297">G-protein coupled receptor</keyword>
<dbReference type="GO" id="GO:0005886">
    <property type="term" value="C:plasma membrane"/>
    <property type="evidence" value="ECO:0007669"/>
    <property type="project" value="UniProtKB-SubCell"/>
</dbReference>
<keyword evidence="9 12" id="KW-1015">Disulfide bond</keyword>
<dbReference type="GO" id="GO:0007189">
    <property type="term" value="P:adenylate cyclase-activating G protein-coupled receptor signaling pathway"/>
    <property type="evidence" value="ECO:0007669"/>
    <property type="project" value="TreeGrafter"/>
</dbReference>
<keyword evidence="2" id="KW-1003">Cell membrane</keyword>
<feature type="transmembrane region" description="Helical" evidence="13">
    <location>
        <begin position="879"/>
        <end position="900"/>
    </location>
</feature>
<feature type="transmembrane region" description="Helical" evidence="13">
    <location>
        <begin position="976"/>
        <end position="996"/>
    </location>
</feature>
<keyword evidence="5" id="KW-0677">Repeat</keyword>
<evidence type="ECO:0000256" key="1">
    <source>
        <dbReference type="ARBA" id="ARBA00004651"/>
    </source>
</evidence>
<comment type="subcellular location">
    <subcellularLocation>
        <location evidence="1">Cell membrane</location>
        <topology evidence="1">Multi-pass membrane protein</topology>
    </subcellularLocation>
</comment>
<evidence type="ECO:0000313" key="16">
    <source>
        <dbReference type="Proteomes" id="UP000828390"/>
    </source>
</evidence>
<keyword evidence="3" id="KW-0433">Leucine-rich repeat</keyword>
<feature type="disulfide bond" evidence="12">
    <location>
        <begin position="60"/>
        <end position="78"/>
    </location>
</feature>
<feature type="non-terminal residue" evidence="15">
    <location>
        <position position="1"/>
    </location>
</feature>
<dbReference type="InterPro" id="IPR036055">
    <property type="entry name" value="LDL_receptor-like_sf"/>
</dbReference>
<evidence type="ECO:0000256" key="4">
    <source>
        <dbReference type="ARBA" id="ARBA00022692"/>
    </source>
</evidence>
<keyword evidence="6 13" id="KW-1133">Transmembrane helix</keyword>
<organism evidence="15 16">
    <name type="scientific">Dreissena polymorpha</name>
    <name type="common">Zebra mussel</name>
    <name type="synonym">Mytilus polymorpha</name>
    <dbReference type="NCBI Taxonomy" id="45954"/>
    <lineage>
        <taxon>Eukaryota</taxon>
        <taxon>Metazoa</taxon>
        <taxon>Spiralia</taxon>
        <taxon>Lophotrochozoa</taxon>
        <taxon>Mollusca</taxon>
        <taxon>Bivalvia</taxon>
        <taxon>Autobranchia</taxon>
        <taxon>Heteroconchia</taxon>
        <taxon>Euheterodonta</taxon>
        <taxon>Imparidentia</taxon>
        <taxon>Neoheterodontei</taxon>
        <taxon>Myida</taxon>
        <taxon>Dreissenoidea</taxon>
        <taxon>Dreissenidae</taxon>
        <taxon>Dreissena</taxon>
    </lineage>
</organism>
<feature type="disulfide bond" evidence="12">
    <location>
        <begin position="333"/>
        <end position="345"/>
    </location>
</feature>
<dbReference type="InterPro" id="IPR003591">
    <property type="entry name" value="Leu-rich_rpt_typical-subtyp"/>
</dbReference>
<dbReference type="Proteomes" id="UP000828390">
    <property type="component" value="Unassembled WGS sequence"/>
</dbReference>
<evidence type="ECO:0000256" key="3">
    <source>
        <dbReference type="ARBA" id="ARBA00022614"/>
    </source>
</evidence>
<feature type="disulfide bond" evidence="12">
    <location>
        <begin position="99"/>
        <end position="117"/>
    </location>
</feature>
<keyword evidence="4 13" id="KW-0812">Transmembrane</keyword>
<feature type="disulfide bond" evidence="12">
    <location>
        <begin position="456"/>
        <end position="468"/>
    </location>
</feature>
<dbReference type="Pfam" id="PF00001">
    <property type="entry name" value="7tm_1"/>
    <property type="match status" value="1"/>
</dbReference>
<keyword evidence="8 13" id="KW-0472">Membrane</keyword>
<keyword evidence="16" id="KW-1185">Reference proteome</keyword>
<dbReference type="Gene3D" id="1.20.1070.10">
    <property type="entry name" value="Rhodopsin 7-helix transmembrane proteins"/>
    <property type="match status" value="1"/>
</dbReference>
<dbReference type="InterPro" id="IPR023415">
    <property type="entry name" value="LDLR_class-A_CS"/>
</dbReference>
<feature type="disulfide bond" evidence="12">
    <location>
        <begin position="139"/>
        <end position="157"/>
    </location>
</feature>
<dbReference type="GO" id="GO:0008528">
    <property type="term" value="F:G protein-coupled peptide receptor activity"/>
    <property type="evidence" value="ECO:0007669"/>
    <property type="project" value="TreeGrafter"/>
</dbReference>
<accession>A0A9D3Z8S4</accession>
<reference evidence="15" key="2">
    <citation type="submission" date="2020-11" db="EMBL/GenBank/DDBJ databases">
        <authorList>
            <person name="McCartney M.A."/>
            <person name="Auch B."/>
            <person name="Kono T."/>
            <person name="Mallez S."/>
            <person name="Becker A."/>
            <person name="Gohl D.M."/>
            <person name="Silverstein K.A.T."/>
            <person name="Koren S."/>
            <person name="Bechman K.B."/>
            <person name="Herman A."/>
            <person name="Abrahante J.E."/>
            <person name="Garbe J."/>
        </authorList>
    </citation>
    <scope>NUCLEOTIDE SEQUENCE</scope>
    <source>
        <strain evidence="15">Duluth1</strain>
        <tissue evidence="15">Whole animal</tissue>
    </source>
</reference>
<feature type="disulfide bond" evidence="12">
    <location>
        <begin position="210"/>
        <end position="228"/>
    </location>
</feature>
<dbReference type="SUPFAM" id="SSF81321">
    <property type="entry name" value="Family A G protein-coupled receptor-like"/>
    <property type="match status" value="1"/>
</dbReference>
<feature type="disulfide bond" evidence="12">
    <location>
        <begin position="313"/>
        <end position="328"/>
    </location>
</feature>
<dbReference type="Pfam" id="PF13855">
    <property type="entry name" value="LRR_8"/>
    <property type="match status" value="2"/>
</dbReference>
<proteinExistence type="predicted"/>
<feature type="disulfide bond" evidence="12">
    <location>
        <begin position="412"/>
        <end position="424"/>
    </location>
</feature>
<dbReference type="AlphaFoldDB" id="A0A9D3Z8S4"/>
<evidence type="ECO:0000256" key="6">
    <source>
        <dbReference type="ARBA" id="ARBA00022989"/>
    </source>
</evidence>
<feature type="transmembrane region" description="Helical" evidence="13">
    <location>
        <begin position="756"/>
        <end position="779"/>
    </location>
</feature>
<sequence>AGAVSENLTYSCHGDAMFLCSSEPIKCIPVGMKCNGVSECSNGADESVQNCGCLPNEFQCNSTSCIDSIKRCDRNQDCQNSEDEIGCETYTCPPTHSKCVNHYCIPLEYVCNHDDDCGDNSDEGNVCEYRECYYTEFACSNKLCIPEGKLCDGVANCKDGSDEENCGEHFQCENGFYITRNKVCNGFIDCQETQADETNCGNCTVDQYRCMNGRCIRRSNICDGECDCYSTCDDERNCEKTACPLGDSFICKNSNRCIDKKYLCDGANDCANTRMGMDEYFCKANRSECDPRTKIWCQEGRCLPATGPERVTCDHYADCLNGEDEEGCDYPPCNSSQFHCHNGQCIPWEQRCNGGPPDCFDRSDEINCEQNTCAYGLARCKSGQCIPQEFWCDYIRDCPDFSDETDCERRRCNISEFRCANGQCIDQKYVCYNGKKIGRKGCMDGSHLLNCRNHSCLSGQFKCTSSYCIDTEDKCDNNIDCKMTYVDEKDCGFTCPSPENVCDCIDIEMHCENRGLDHLPYDLSNEDITKFHMSHNAINLTSDMFDKLSKIVYLDLSSNGIVHIPDGVFKNLWRLITLKLENNGIEVITNGTFHGLTFLRTINLNGNKIREMTPYGFMGLSHLHALNLSYQSIQRLHQNTFSGLRNVRTLNLSHNAITFIEEGAFNGLAYLLSLDLSVNHLGTVQTNTFHGLGFLNSLDISKNDIDVIEENVFSGLKSLDYLLTDEFRFCCAARVVGRCLPEPDEFSSCTDLMSNYVLRASIWILGLVAFWGNIVVVVWRTMDLRNGKVHSFLITNLAVGDFLMGGYLMIIAVVDAYYRGNYILYDRFWRESVLCKVAGFLSTFSSELSVLTLTVITLDRLICIIFPLHFRRLKLKGAFCVMSFVWVTVSVVSAIPLLGIDYFGNFYGRSGVCLAFHITNSKPKGWEYSVAVFLVLNFMSFLVIFFSYLRMFFVAKQTRSAVRKIQDKNDSAMARRMTLIVATDFFCWVPIILLGFASLGGATIPTEVYAWVAVFILPLNSAVNPVLYTISTAPFLRNFRKRASYFRKSFKFSTKIETKNSFLEDRSSHVWDRKPIYRHLELMRMRRQLGDLQIPDEMLISGIIVIQ</sequence>
<feature type="disulfide bond" evidence="12">
    <location>
        <begin position="373"/>
        <end position="385"/>
    </location>
</feature>
<feature type="disulfide bond" evidence="12">
    <location>
        <begin position="203"/>
        <end position="215"/>
    </location>
</feature>
<dbReference type="GO" id="GO:0009755">
    <property type="term" value="P:hormone-mediated signaling pathway"/>
    <property type="evidence" value="ECO:0007669"/>
    <property type="project" value="TreeGrafter"/>
</dbReference>
<dbReference type="InterPro" id="IPR032675">
    <property type="entry name" value="LRR_dom_sf"/>
</dbReference>
<dbReference type="Gene3D" id="4.10.400.10">
    <property type="entry name" value="Low-density Lipoprotein Receptor"/>
    <property type="match status" value="11"/>
</dbReference>
<feature type="disulfide bond" evidence="12">
    <location>
        <begin position="380"/>
        <end position="398"/>
    </location>
</feature>
<dbReference type="InterPro" id="IPR002172">
    <property type="entry name" value="LDrepeatLR_classA_rpt"/>
</dbReference>
<feature type="disulfide bond" evidence="12">
    <location>
        <begin position="392"/>
        <end position="407"/>
    </location>
</feature>
<dbReference type="PANTHER" id="PTHR24372:SF77">
    <property type="entry name" value="G-PROTEIN COUPLED RECEPTORS FAMILY 1 PROFILE DOMAIN-CONTAINING PROTEIN"/>
    <property type="match status" value="1"/>
</dbReference>
<dbReference type="FunFam" id="1.20.1070.10:FF:000333">
    <property type="entry name" value="Relaxin receptor 1"/>
    <property type="match status" value="1"/>
</dbReference>
<dbReference type="InterPro" id="IPR000276">
    <property type="entry name" value="GPCR_Rhodpsn"/>
</dbReference>
<feature type="disulfide bond" evidence="12">
    <location>
        <begin position="463"/>
        <end position="481"/>
    </location>
</feature>
<evidence type="ECO:0000256" key="8">
    <source>
        <dbReference type="ARBA" id="ARBA00023136"/>
    </source>
</evidence>
<dbReference type="InterPro" id="IPR001611">
    <property type="entry name" value="Leu-rich_rpt"/>
</dbReference>
<evidence type="ECO:0000256" key="5">
    <source>
        <dbReference type="ARBA" id="ARBA00022737"/>
    </source>
</evidence>
<dbReference type="PROSITE" id="PS51450">
    <property type="entry name" value="LRR"/>
    <property type="match status" value="1"/>
</dbReference>
<name>A0A9D3Z8S4_DREPO</name>
<dbReference type="CDD" id="cd00112">
    <property type="entry name" value="LDLa"/>
    <property type="match status" value="8"/>
</dbReference>
<feature type="disulfide bond" evidence="12">
    <location>
        <begin position="53"/>
        <end position="65"/>
    </location>
</feature>
<feature type="disulfide bond" evidence="12">
    <location>
        <begin position="92"/>
        <end position="104"/>
    </location>
</feature>
<feature type="transmembrane region" description="Helical" evidence="13">
    <location>
        <begin position="1008"/>
        <end position="1030"/>
    </location>
</feature>
<dbReference type="Pfam" id="PF00057">
    <property type="entry name" value="Ldl_recept_a"/>
    <property type="match status" value="5"/>
</dbReference>
<evidence type="ECO:0000256" key="10">
    <source>
        <dbReference type="ARBA" id="ARBA00023170"/>
    </source>
</evidence>
<evidence type="ECO:0000256" key="9">
    <source>
        <dbReference type="ARBA" id="ARBA00023157"/>
    </source>
</evidence>
<dbReference type="EMBL" id="JAIWYP010000014">
    <property type="protein sequence ID" value="KAH3712735.1"/>
    <property type="molecule type" value="Genomic_DNA"/>
</dbReference>
<dbReference type="PANTHER" id="PTHR24372">
    <property type="entry name" value="GLYCOPROTEIN HORMONE RECEPTOR"/>
    <property type="match status" value="1"/>
</dbReference>
<evidence type="ECO:0000256" key="12">
    <source>
        <dbReference type="PROSITE-ProRule" id="PRU00124"/>
    </source>
</evidence>
<dbReference type="PRINTS" id="PR00261">
    <property type="entry name" value="LDLRECEPTOR"/>
</dbReference>
<feature type="disulfide bond" evidence="12">
    <location>
        <begin position="72"/>
        <end position="87"/>
    </location>
</feature>
<feature type="transmembrane region" description="Helical" evidence="13">
    <location>
        <begin position="791"/>
        <end position="818"/>
    </location>
</feature>
<feature type="domain" description="G-protein coupled receptors family 1 profile" evidence="14">
    <location>
        <begin position="772"/>
        <end position="1028"/>
    </location>
</feature>
<feature type="disulfide bond" evidence="12">
    <location>
        <begin position="151"/>
        <end position="166"/>
    </location>
</feature>
<comment type="caution">
    <text evidence="15">The sequence shown here is derived from an EMBL/GenBank/DDBJ whole genome shotgun (WGS) entry which is preliminary data.</text>
</comment>
<dbReference type="SMART" id="SM00369">
    <property type="entry name" value="LRR_TYP"/>
    <property type="match status" value="7"/>
</dbReference>
<evidence type="ECO:0000256" key="2">
    <source>
        <dbReference type="ARBA" id="ARBA00022475"/>
    </source>
</evidence>
<dbReference type="Gene3D" id="3.80.10.10">
    <property type="entry name" value="Ribonuclease Inhibitor"/>
    <property type="match status" value="2"/>
</dbReference>
<feature type="transmembrane region" description="Helical" evidence="13">
    <location>
        <begin position="930"/>
        <end position="955"/>
    </location>
</feature>
<dbReference type="CDD" id="cd15137">
    <property type="entry name" value="7tmA_Relaxin_R"/>
    <property type="match status" value="1"/>
</dbReference>
<dbReference type="InterPro" id="IPR017452">
    <property type="entry name" value="GPCR_Rhodpsn_7TM"/>
</dbReference>
<dbReference type="SUPFAM" id="SSF52058">
    <property type="entry name" value="L domain-like"/>
    <property type="match status" value="1"/>
</dbReference>
<evidence type="ECO:0000256" key="7">
    <source>
        <dbReference type="ARBA" id="ARBA00023040"/>
    </source>
</evidence>
<dbReference type="SUPFAM" id="SSF57424">
    <property type="entry name" value="LDL receptor-like module"/>
    <property type="match status" value="8"/>
</dbReference>
<evidence type="ECO:0000256" key="11">
    <source>
        <dbReference type="ARBA" id="ARBA00023224"/>
    </source>
</evidence>
<reference evidence="15" key="1">
    <citation type="journal article" date="2019" name="bioRxiv">
        <title>The Genome of the Zebra Mussel, Dreissena polymorpha: A Resource for Invasive Species Research.</title>
        <authorList>
            <person name="McCartney M.A."/>
            <person name="Auch B."/>
            <person name="Kono T."/>
            <person name="Mallez S."/>
            <person name="Zhang Y."/>
            <person name="Obille A."/>
            <person name="Becker A."/>
            <person name="Abrahante J.E."/>
            <person name="Garbe J."/>
            <person name="Badalamenti J.P."/>
            <person name="Herman A."/>
            <person name="Mangelson H."/>
            <person name="Liachko I."/>
            <person name="Sullivan S."/>
            <person name="Sone E.D."/>
            <person name="Koren S."/>
            <person name="Silverstein K.A.T."/>
            <person name="Beckman K.B."/>
            <person name="Gohl D.M."/>
        </authorList>
    </citation>
    <scope>NUCLEOTIDE SEQUENCE</scope>
    <source>
        <strain evidence="15">Duluth1</strain>
        <tissue evidence="15">Whole animal</tissue>
    </source>
</reference>
<comment type="caution">
    <text evidence="12">Lacks conserved residue(s) required for the propagation of feature annotation.</text>
</comment>
<dbReference type="PROSITE" id="PS50262">
    <property type="entry name" value="G_PROTEIN_RECEP_F1_2"/>
    <property type="match status" value="1"/>
</dbReference>
<gene>
    <name evidence="15" type="ORF">DPMN_072490</name>
</gene>
<dbReference type="SMART" id="SM00192">
    <property type="entry name" value="LDLa"/>
    <property type="match status" value="12"/>
</dbReference>
<keyword evidence="11" id="KW-0807">Transducer</keyword>
<evidence type="ECO:0000256" key="13">
    <source>
        <dbReference type="SAM" id="Phobius"/>
    </source>
</evidence>
<protein>
    <recommendedName>
        <fullName evidence="14">G-protein coupled receptors family 1 profile domain-containing protein</fullName>
    </recommendedName>
</protein>
<evidence type="ECO:0000313" key="15">
    <source>
        <dbReference type="EMBL" id="KAH3712735.1"/>
    </source>
</evidence>
<keyword evidence="10" id="KW-0675">Receptor</keyword>